<evidence type="ECO:0000313" key="2">
    <source>
        <dbReference type="Proteomes" id="UP001140949"/>
    </source>
</evidence>
<name>A0AAX6GQ75_IRIPA</name>
<keyword evidence="2" id="KW-1185">Reference proteome</keyword>
<reference evidence="1" key="2">
    <citation type="submission" date="2023-04" db="EMBL/GenBank/DDBJ databases">
        <authorList>
            <person name="Bruccoleri R.E."/>
            <person name="Oakeley E.J."/>
            <person name="Faust A.-M."/>
            <person name="Dessus-Babus S."/>
            <person name="Altorfer M."/>
            <person name="Burckhardt D."/>
            <person name="Oertli M."/>
            <person name="Naumann U."/>
            <person name="Petersen F."/>
            <person name="Wong J."/>
        </authorList>
    </citation>
    <scope>NUCLEOTIDE SEQUENCE</scope>
    <source>
        <strain evidence="1">GSM-AAB239-AS_SAM_17_03QT</strain>
        <tissue evidence="1">Leaf</tissue>
    </source>
</reference>
<sequence length="50" mass="6069">MTSYILIAIMIRSSTLRQYRSRLRRTLTLRRRNQIASFPFSAFLFFILEL</sequence>
<dbReference type="AlphaFoldDB" id="A0AAX6GQ75"/>
<proteinExistence type="predicted"/>
<reference evidence="1" key="1">
    <citation type="journal article" date="2023" name="GigaByte">
        <title>Genome assembly of the bearded iris, Iris pallida Lam.</title>
        <authorList>
            <person name="Bruccoleri R.E."/>
            <person name="Oakeley E.J."/>
            <person name="Faust A.M.E."/>
            <person name="Altorfer M."/>
            <person name="Dessus-Babus S."/>
            <person name="Burckhardt D."/>
            <person name="Oertli M."/>
            <person name="Naumann U."/>
            <person name="Petersen F."/>
            <person name="Wong J."/>
        </authorList>
    </citation>
    <scope>NUCLEOTIDE SEQUENCE</scope>
    <source>
        <strain evidence="1">GSM-AAB239-AS_SAM_17_03QT</strain>
    </source>
</reference>
<protein>
    <submittedName>
        <fullName evidence="1">Uncharacterized protein</fullName>
    </submittedName>
</protein>
<evidence type="ECO:0000313" key="1">
    <source>
        <dbReference type="EMBL" id="KAJ6830890.1"/>
    </source>
</evidence>
<dbReference type="EMBL" id="JANAVB010017196">
    <property type="protein sequence ID" value="KAJ6830890.1"/>
    <property type="molecule type" value="Genomic_DNA"/>
</dbReference>
<accession>A0AAX6GQ75</accession>
<comment type="caution">
    <text evidence="1">The sequence shown here is derived from an EMBL/GenBank/DDBJ whole genome shotgun (WGS) entry which is preliminary data.</text>
</comment>
<organism evidence="1 2">
    <name type="scientific">Iris pallida</name>
    <name type="common">Sweet iris</name>
    <dbReference type="NCBI Taxonomy" id="29817"/>
    <lineage>
        <taxon>Eukaryota</taxon>
        <taxon>Viridiplantae</taxon>
        <taxon>Streptophyta</taxon>
        <taxon>Embryophyta</taxon>
        <taxon>Tracheophyta</taxon>
        <taxon>Spermatophyta</taxon>
        <taxon>Magnoliopsida</taxon>
        <taxon>Liliopsida</taxon>
        <taxon>Asparagales</taxon>
        <taxon>Iridaceae</taxon>
        <taxon>Iridoideae</taxon>
        <taxon>Irideae</taxon>
        <taxon>Iris</taxon>
    </lineage>
</organism>
<gene>
    <name evidence="1" type="ORF">M6B38_352665</name>
</gene>
<dbReference type="Proteomes" id="UP001140949">
    <property type="component" value="Unassembled WGS sequence"/>
</dbReference>